<dbReference type="OrthoDB" id="199913at2759"/>
<sequence length="542" mass="57992">MARKQTTHRQDGKHASSTTATANRKLHKNHGAHKAAQASKSQRQNPGRLPFPDEVLHLIFPYLTWRDTYRVGGVSRLWQKAHKDSLQHASIAWNSSLLQADSWDDVLSRLQPTVPCFAMPMAPHLALVVVSGQSHAFRRMTGWQKLFDVIHARHLLPSSCRIVCMYSDAGIIGGPSLNSNAACELEPDTIDEGIAVCITVGHLPGTDITLLTPDKESINSTMRQVHAGRPRTECAGFGFHDNATTSCVLLSTNSRQSAALVRCLAHLYPSLAVVGGILPFTDRCMPLVFRGPSSSILENATNLLVSFSGRVRATPFVSLGYAFACPILECTAVTPRHHPHFGLLHMYDAVHQVGAAIDVHPLQLLHGLPTPSGTLHLFIAATLADAHAFVANPAAAPLPSIECSYDSQHGVLFSQSDADDPHEANNLWPVGSYGVFCTQSAEAARSDFDASVVAAKHRIAITHGVPVGAVMFPCAARGEAFYEAPNVESDAFDAAFPGVPLTGVFAGGEIGPMAGPGGAFRSLAPQMQQFTTCGAVFYAAGP</sequence>
<dbReference type="SUPFAM" id="SSF81383">
    <property type="entry name" value="F-box domain"/>
    <property type="match status" value="1"/>
</dbReference>
<feature type="region of interest" description="Disordered" evidence="1">
    <location>
        <begin position="1"/>
        <end position="47"/>
    </location>
</feature>
<proteinExistence type="predicted"/>
<dbReference type="Pfam" id="PF10442">
    <property type="entry name" value="FIST_C"/>
    <property type="match status" value="1"/>
</dbReference>
<evidence type="ECO:0000313" key="5">
    <source>
        <dbReference type="Proteomes" id="UP000332933"/>
    </source>
</evidence>
<dbReference type="AlphaFoldDB" id="A0A485KYR4"/>
<feature type="compositionally biased region" description="Basic residues" evidence="1">
    <location>
        <begin position="24"/>
        <end position="33"/>
    </location>
</feature>
<dbReference type="InterPro" id="IPR036047">
    <property type="entry name" value="F-box-like_dom_sf"/>
</dbReference>
<protein>
    <submittedName>
        <fullName evidence="4">Aste57867_13341 protein</fullName>
    </submittedName>
</protein>
<dbReference type="Proteomes" id="UP000332933">
    <property type="component" value="Unassembled WGS sequence"/>
</dbReference>
<keyword evidence="5" id="KW-1185">Reference proteome</keyword>
<reference evidence="4 5" key="1">
    <citation type="submission" date="2019-03" db="EMBL/GenBank/DDBJ databases">
        <authorList>
            <person name="Gaulin E."/>
            <person name="Dumas B."/>
        </authorList>
    </citation>
    <scope>NUCLEOTIDE SEQUENCE [LARGE SCALE GENOMIC DNA]</scope>
    <source>
        <strain evidence="4">CBS 568.67</strain>
    </source>
</reference>
<dbReference type="SMART" id="SM01204">
    <property type="entry name" value="FIST_C"/>
    <property type="match status" value="1"/>
</dbReference>
<dbReference type="PANTHER" id="PTHR14939">
    <property type="entry name" value="F-BOX ONLY PROTEIN 22"/>
    <property type="match status" value="1"/>
</dbReference>
<feature type="domain" description="FIST C-domain" evidence="2">
    <location>
        <begin position="349"/>
        <end position="513"/>
    </location>
</feature>
<dbReference type="EMBL" id="CAADRA010005469">
    <property type="protein sequence ID" value="VFT90180.1"/>
    <property type="molecule type" value="Genomic_DNA"/>
</dbReference>
<name>A0A485KYR4_9STRA</name>
<dbReference type="Gene3D" id="1.20.1280.50">
    <property type="match status" value="1"/>
</dbReference>
<evidence type="ECO:0000256" key="1">
    <source>
        <dbReference type="SAM" id="MobiDB-lite"/>
    </source>
</evidence>
<organism evidence="4 5">
    <name type="scientific">Aphanomyces stellatus</name>
    <dbReference type="NCBI Taxonomy" id="120398"/>
    <lineage>
        <taxon>Eukaryota</taxon>
        <taxon>Sar</taxon>
        <taxon>Stramenopiles</taxon>
        <taxon>Oomycota</taxon>
        <taxon>Saprolegniomycetes</taxon>
        <taxon>Saprolegniales</taxon>
        <taxon>Verrucalvaceae</taxon>
        <taxon>Aphanomyces</taxon>
    </lineage>
</organism>
<evidence type="ECO:0000313" key="4">
    <source>
        <dbReference type="EMBL" id="VFT90180.1"/>
    </source>
</evidence>
<evidence type="ECO:0000259" key="2">
    <source>
        <dbReference type="SMART" id="SM01204"/>
    </source>
</evidence>
<dbReference type="CDD" id="cd09917">
    <property type="entry name" value="F-box_SF"/>
    <property type="match status" value="1"/>
</dbReference>
<gene>
    <name evidence="4" type="primary">Aste57867_13341</name>
    <name evidence="3" type="ORF">As57867_013291</name>
    <name evidence="4" type="ORF">ASTE57867_13341</name>
</gene>
<evidence type="ECO:0000313" key="3">
    <source>
        <dbReference type="EMBL" id="KAF0695821.1"/>
    </source>
</evidence>
<dbReference type="PANTHER" id="PTHR14939:SF5">
    <property type="entry name" value="F-BOX ONLY PROTEIN 22"/>
    <property type="match status" value="1"/>
</dbReference>
<dbReference type="EMBL" id="VJMH01005448">
    <property type="protein sequence ID" value="KAF0695821.1"/>
    <property type="molecule type" value="Genomic_DNA"/>
</dbReference>
<reference evidence="3" key="2">
    <citation type="submission" date="2019-06" db="EMBL/GenBank/DDBJ databases">
        <title>Genomics analysis of Aphanomyces spp. identifies a new class of oomycete effector associated with host adaptation.</title>
        <authorList>
            <person name="Gaulin E."/>
        </authorList>
    </citation>
    <scope>NUCLEOTIDE SEQUENCE</scope>
    <source>
        <strain evidence="3">CBS 578.67</strain>
    </source>
</reference>
<accession>A0A485KYR4</accession>
<dbReference type="InterPro" id="IPR019494">
    <property type="entry name" value="FIST_C"/>
</dbReference>